<feature type="domain" description="Transglutaminase-like" evidence="3">
    <location>
        <begin position="400"/>
        <end position="472"/>
    </location>
</feature>
<feature type="transmembrane region" description="Helical" evidence="2">
    <location>
        <begin position="111"/>
        <end position="127"/>
    </location>
</feature>
<dbReference type="InterPro" id="IPR052901">
    <property type="entry name" value="Bact_TGase-like"/>
</dbReference>
<keyword evidence="5" id="KW-1185">Reference proteome</keyword>
<dbReference type="InterPro" id="IPR021878">
    <property type="entry name" value="TgpA_N"/>
</dbReference>
<keyword evidence="4" id="KW-0378">Hydrolase</keyword>
<feature type="region of interest" description="Disordered" evidence="1">
    <location>
        <begin position="257"/>
        <end position="276"/>
    </location>
</feature>
<dbReference type="PATRIC" id="fig|394096.3.peg.7219"/>
<proteinExistence type="predicted"/>
<evidence type="ECO:0000259" key="3">
    <source>
        <dbReference type="SMART" id="SM00460"/>
    </source>
</evidence>
<organism evidence="4 5">
    <name type="scientific">Hyalangium minutum</name>
    <dbReference type="NCBI Taxonomy" id="394096"/>
    <lineage>
        <taxon>Bacteria</taxon>
        <taxon>Pseudomonadati</taxon>
        <taxon>Myxococcota</taxon>
        <taxon>Myxococcia</taxon>
        <taxon>Myxococcales</taxon>
        <taxon>Cystobacterineae</taxon>
        <taxon>Archangiaceae</taxon>
        <taxon>Hyalangium</taxon>
    </lineage>
</organism>
<accession>A0A085W6I7</accession>
<dbReference type="PANTHER" id="PTHR42736:SF1">
    <property type="entry name" value="PROTEIN-GLUTAMINE GAMMA-GLUTAMYLTRANSFERASE"/>
    <property type="match status" value="1"/>
</dbReference>
<dbReference type="InterPro" id="IPR002931">
    <property type="entry name" value="Transglutaminase-like"/>
</dbReference>
<evidence type="ECO:0000256" key="1">
    <source>
        <dbReference type="SAM" id="MobiDB-lite"/>
    </source>
</evidence>
<dbReference type="Proteomes" id="UP000028725">
    <property type="component" value="Unassembled WGS sequence"/>
</dbReference>
<dbReference type="SUPFAM" id="SSF54001">
    <property type="entry name" value="Cysteine proteinases"/>
    <property type="match status" value="1"/>
</dbReference>
<evidence type="ECO:0000313" key="4">
    <source>
        <dbReference type="EMBL" id="KFE63300.1"/>
    </source>
</evidence>
<gene>
    <name evidence="4" type="ORF">DB31_2893</name>
</gene>
<evidence type="ECO:0000313" key="5">
    <source>
        <dbReference type="Proteomes" id="UP000028725"/>
    </source>
</evidence>
<keyword evidence="2" id="KW-0472">Membrane</keyword>
<dbReference type="Gene3D" id="3.10.620.30">
    <property type="match status" value="1"/>
</dbReference>
<dbReference type="Pfam" id="PF13559">
    <property type="entry name" value="DUF4129"/>
    <property type="match status" value="1"/>
</dbReference>
<reference evidence="4 5" key="1">
    <citation type="submission" date="2014-04" db="EMBL/GenBank/DDBJ databases">
        <title>Genome assembly of Hyalangium minutum DSM 14724.</title>
        <authorList>
            <person name="Sharma G."/>
            <person name="Subramanian S."/>
        </authorList>
    </citation>
    <scope>NUCLEOTIDE SEQUENCE [LARGE SCALE GENOMIC DNA]</scope>
    <source>
        <strain evidence="4 5">DSM 14724</strain>
    </source>
</reference>
<feature type="region of interest" description="Disordered" evidence="1">
    <location>
        <begin position="317"/>
        <end position="340"/>
    </location>
</feature>
<dbReference type="Pfam" id="PF01841">
    <property type="entry name" value="Transglut_core"/>
    <property type="match status" value="1"/>
</dbReference>
<feature type="transmembrane region" description="Helical" evidence="2">
    <location>
        <begin position="85"/>
        <end position="106"/>
    </location>
</feature>
<dbReference type="InterPro" id="IPR025403">
    <property type="entry name" value="TgpA-like_C"/>
</dbReference>
<name>A0A085W6I7_9BACT</name>
<dbReference type="Pfam" id="PF11992">
    <property type="entry name" value="TgpA_N"/>
    <property type="match status" value="1"/>
</dbReference>
<feature type="transmembrane region" description="Helical" evidence="2">
    <location>
        <begin position="33"/>
        <end position="51"/>
    </location>
</feature>
<dbReference type="STRING" id="394096.DB31_2893"/>
<dbReference type="GO" id="GO:0006508">
    <property type="term" value="P:proteolysis"/>
    <property type="evidence" value="ECO:0007669"/>
    <property type="project" value="UniProtKB-KW"/>
</dbReference>
<feature type="transmembrane region" description="Helical" evidence="2">
    <location>
        <begin position="162"/>
        <end position="183"/>
    </location>
</feature>
<dbReference type="InterPro" id="IPR038765">
    <property type="entry name" value="Papain-like_cys_pep_sf"/>
</dbReference>
<keyword evidence="2" id="KW-1133">Transmembrane helix</keyword>
<dbReference type="PANTHER" id="PTHR42736">
    <property type="entry name" value="PROTEIN-GLUTAMINE GAMMA-GLUTAMYLTRANSFERASE"/>
    <property type="match status" value="1"/>
</dbReference>
<protein>
    <submittedName>
        <fullName evidence="4">Transglutaminase-like enzyme, putative cysteine protease</fullName>
    </submittedName>
</protein>
<dbReference type="OrthoDB" id="9804872at2"/>
<dbReference type="AlphaFoldDB" id="A0A085W6I7"/>
<comment type="caution">
    <text evidence="4">The sequence shown here is derived from an EMBL/GenBank/DDBJ whole genome shotgun (WGS) entry which is preliminary data.</text>
</comment>
<dbReference type="RefSeq" id="WP_044196322.1">
    <property type="nucleotide sequence ID" value="NZ_JMCB01000018.1"/>
</dbReference>
<keyword evidence="2" id="KW-0812">Transmembrane</keyword>
<dbReference type="GO" id="GO:0008233">
    <property type="term" value="F:peptidase activity"/>
    <property type="evidence" value="ECO:0007669"/>
    <property type="project" value="UniProtKB-KW"/>
</dbReference>
<dbReference type="SMART" id="SM00460">
    <property type="entry name" value="TGc"/>
    <property type="match status" value="1"/>
</dbReference>
<feature type="transmembrane region" description="Helical" evidence="2">
    <location>
        <begin position="60"/>
        <end position="79"/>
    </location>
</feature>
<evidence type="ECO:0000256" key="2">
    <source>
        <dbReference type="SAM" id="Phobius"/>
    </source>
</evidence>
<sequence length="639" mass="69083">MSQDDALPSRLERGMEMLPALAALALHALAHERWLLCIPAAVVLATGLILGKQPRYSSPLLLISALGGGVVGFVLSGLWPVPAPIPPAFMGPLCGALVALTTLCALCGRRVYALTYALLLSSLSVTVRGGAPVYVGMAAVILSLLALAFFRGRIGQAGLTGGLSFGVFALVVLGVAFGLWRFVRASEGVLTDTVFRMMSSMSPSSGLALQSEIPLERQGSMPDTDLLLLELRGDEVQRLRTSVFDVFNGTRWMTSPPLEQTRLTLPKPAPGEAQRTTELTLQQSLRNQLPAPAGTYSVEGVEVRVVGGWTLRAEGRSGTTLTLRSSAREQLPPEPPPTELLTSLPPALKEELAPLAEQLTRGATTSRARAEALEAWFRDNYEYSLSVDLRGEGSPLAVLIREKRAAWCTYFASAMAALLRAQGIPARLAGGFVPQEKNPYSDAFLVRSRDAHAWVEVYLEEEGRFVPFDPTPWRSREALMAQKAPGQLGAAWQAFTSAFRRGLARLWNSPSEALSGVASSPVTWLLVLAGLAWRLLARYRRGRVSQARAALRGESPALAAAYARYLRAMKRGAGLIPSPTETDEELLHRLRTTRGDRAGSLAEAFLTRYRQARYGGAPVDGASLGGLTAELERHLRQER</sequence>
<keyword evidence="4" id="KW-0645">Protease</keyword>
<feature type="transmembrane region" description="Helical" evidence="2">
    <location>
        <begin position="133"/>
        <end position="150"/>
    </location>
</feature>
<dbReference type="EMBL" id="JMCB01000018">
    <property type="protein sequence ID" value="KFE63300.1"/>
    <property type="molecule type" value="Genomic_DNA"/>
</dbReference>